<dbReference type="PANTHER" id="PTHR30537">
    <property type="entry name" value="HTH-TYPE TRANSCRIPTIONAL REGULATOR"/>
    <property type="match status" value="1"/>
</dbReference>
<sequence>MSKRIPPFNALHAFVVTARHLNFTRAAQELFVTQGAVSRQIASLEAWLGCTLFQRHARGLRLTAQGSQLLPTLRDIFEQLTQVTDRVRERRAIRMKAPTCAMRWLVPHLMQLEQQHPDLSVALTTTTEHGVDFRHEEFDVAVVFAAAGAPAQHDGKLFDEVLSPVIAPHLLSAGQTTLTLSELASLTLLHPTQDQRDWALWFNAQGAREQGIRRHQHFDTMDLAISAAIQGFGVAIADVTLVAEDVRRQRLVRPFGQTVATGAAYYLVHRPAATTAPVLTAFIDAFLRDLALSQR</sequence>
<dbReference type="InterPro" id="IPR005119">
    <property type="entry name" value="LysR_subst-bd"/>
</dbReference>
<organism evidence="6 7">
    <name type="scientific">Dickeya lacustris</name>
    <dbReference type="NCBI Taxonomy" id="2259638"/>
    <lineage>
        <taxon>Bacteria</taxon>
        <taxon>Pseudomonadati</taxon>
        <taxon>Pseudomonadota</taxon>
        <taxon>Gammaproteobacteria</taxon>
        <taxon>Enterobacterales</taxon>
        <taxon>Pectobacteriaceae</taxon>
        <taxon>Dickeya</taxon>
    </lineage>
</organism>
<keyword evidence="4" id="KW-0804">Transcription</keyword>
<keyword evidence="3" id="KW-0238">DNA-binding</keyword>
<evidence type="ECO:0000256" key="2">
    <source>
        <dbReference type="ARBA" id="ARBA00023015"/>
    </source>
</evidence>
<dbReference type="Pfam" id="PF00126">
    <property type="entry name" value="HTH_1"/>
    <property type="match status" value="1"/>
</dbReference>
<dbReference type="Gene3D" id="1.10.10.10">
    <property type="entry name" value="Winged helix-like DNA-binding domain superfamily/Winged helix DNA-binding domain"/>
    <property type="match status" value="1"/>
</dbReference>
<evidence type="ECO:0000313" key="7">
    <source>
        <dbReference type="Proteomes" id="UP001219630"/>
    </source>
</evidence>
<dbReference type="Gene3D" id="3.40.190.10">
    <property type="entry name" value="Periplasmic binding protein-like II"/>
    <property type="match status" value="2"/>
</dbReference>
<dbReference type="PRINTS" id="PR00039">
    <property type="entry name" value="HTHLYSR"/>
</dbReference>
<dbReference type="CDD" id="cd08432">
    <property type="entry name" value="PBP2_GcdR_TrpI_HvrB_AmpR_like"/>
    <property type="match status" value="1"/>
</dbReference>
<comment type="similarity">
    <text evidence="1">Belongs to the LysR transcriptional regulatory family.</text>
</comment>
<dbReference type="EMBL" id="CP114280">
    <property type="protein sequence ID" value="WFN56633.1"/>
    <property type="molecule type" value="Genomic_DNA"/>
</dbReference>
<dbReference type="InterPro" id="IPR058163">
    <property type="entry name" value="LysR-type_TF_proteobact-type"/>
</dbReference>
<reference evidence="6 7" key="1">
    <citation type="submission" date="2022-12" db="EMBL/GenBank/DDBJ databases">
        <title>Complete genome sequencing of Dickeya lacustris type strain LMG30899.</title>
        <authorList>
            <person name="Dobhal S."/>
            <person name="Arizala D."/>
            <person name="Arif M."/>
        </authorList>
    </citation>
    <scope>NUCLEOTIDE SEQUENCE [LARGE SCALE GENOMIC DNA]</scope>
    <source>
        <strain evidence="6 7">LMG30899</strain>
    </source>
</reference>
<dbReference type="SUPFAM" id="SSF53850">
    <property type="entry name" value="Periplasmic binding protein-like II"/>
    <property type="match status" value="1"/>
</dbReference>
<name>A0ABY8G9I3_9GAMM</name>
<dbReference type="InterPro" id="IPR036388">
    <property type="entry name" value="WH-like_DNA-bd_sf"/>
</dbReference>
<dbReference type="Pfam" id="PF03466">
    <property type="entry name" value="LysR_substrate"/>
    <property type="match status" value="1"/>
</dbReference>
<dbReference type="PROSITE" id="PS50931">
    <property type="entry name" value="HTH_LYSR"/>
    <property type="match status" value="1"/>
</dbReference>
<feature type="domain" description="HTH lysR-type" evidence="5">
    <location>
        <begin position="6"/>
        <end position="63"/>
    </location>
</feature>
<dbReference type="Proteomes" id="UP001219630">
    <property type="component" value="Chromosome"/>
</dbReference>
<gene>
    <name evidence="6" type="ORF">O1Q98_04975</name>
</gene>
<evidence type="ECO:0000259" key="5">
    <source>
        <dbReference type="PROSITE" id="PS50931"/>
    </source>
</evidence>
<keyword evidence="2" id="KW-0805">Transcription regulation</keyword>
<keyword evidence="7" id="KW-1185">Reference proteome</keyword>
<evidence type="ECO:0000313" key="6">
    <source>
        <dbReference type="EMBL" id="WFN56633.1"/>
    </source>
</evidence>
<evidence type="ECO:0000256" key="1">
    <source>
        <dbReference type="ARBA" id="ARBA00009437"/>
    </source>
</evidence>
<accession>A0ABY8G9I3</accession>
<proteinExistence type="inferred from homology"/>
<dbReference type="InterPro" id="IPR036390">
    <property type="entry name" value="WH_DNA-bd_sf"/>
</dbReference>
<dbReference type="InterPro" id="IPR000847">
    <property type="entry name" value="LysR_HTH_N"/>
</dbReference>
<protein>
    <submittedName>
        <fullName evidence="6">LysR substrate-binding domain-containing protein</fullName>
    </submittedName>
</protein>
<evidence type="ECO:0000256" key="3">
    <source>
        <dbReference type="ARBA" id="ARBA00023125"/>
    </source>
</evidence>
<dbReference type="SUPFAM" id="SSF46785">
    <property type="entry name" value="Winged helix' DNA-binding domain"/>
    <property type="match status" value="1"/>
</dbReference>
<dbReference type="PANTHER" id="PTHR30537:SF26">
    <property type="entry name" value="GLYCINE CLEAVAGE SYSTEM TRANSCRIPTIONAL ACTIVATOR"/>
    <property type="match status" value="1"/>
</dbReference>
<dbReference type="RefSeq" id="WP_125260041.1">
    <property type="nucleotide sequence ID" value="NZ_CP114280.1"/>
</dbReference>
<evidence type="ECO:0000256" key="4">
    <source>
        <dbReference type="ARBA" id="ARBA00023163"/>
    </source>
</evidence>